<evidence type="ECO:0000313" key="3">
    <source>
        <dbReference type="EMBL" id="UYU32194.1"/>
    </source>
</evidence>
<dbReference type="InterPro" id="IPR000836">
    <property type="entry name" value="PRTase_dom"/>
</dbReference>
<dbReference type="InterPro" id="IPR029057">
    <property type="entry name" value="PRTase-like"/>
</dbReference>
<protein>
    <submittedName>
        <fullName evidence="3">DNA utilization protein GntX</fullName>
    </submittedName>
</protein>
<keyword evidence="4" id="KW-1185">Reference proteome</keyword>
<dbReference type="CDD" id="cd06223">
    <property type="entry name" value="PRTases_typeI"/>
    <property type="match status" value="1"/>
</dbReference>
<organism evidence="3 4">
    <name type="scientific">Siccibacter colletis</name>
    <dbReference type="NCBI Taxonomy" id="1505757"/>
    <lineage>
        <taxon>Bacteria</taxon>
        <taxon>Pseudomonadati</taxon>
        <taxon>Pseudomonadota</taxon>
        <taxon>Gammaproteobacteria</taxon>
        <taxon>Enterobacterales</taxon>
        <taxon>Enterobacteriaceae</taxon>
        <taxon>Siccibacter</taxon>
    </lineage>
</organism>
<dbReference type="SUPFAM" id="SSF53271">
    <property type="entry name" value="PRTase-like"/>
    <property type="match status" value="1"/>
</dbReference>
<sequence length="227" mass="24991">MLSVPGLCWLCHLPLRLAQWGICSCCAAALRALPCLCPRCGLPSAHARHACGRCLQTPPPWERLVCVSDYAAPLSGLVQHFKFHNTPALAPALARLLALRVLAARRESGLGQPDMMVCVPLHRRRGWSRGYNQSHLLAAWLSARLCCDYAPDALTRVRPAAVQHQLSARLRKNNLKNAFRLELPVAGRHMVIVDDVVTTGSTVAEITRLLKRNGAATVQVWCLCRTL</sequence>
<accession>A0ABY6JEP6</accession>
<dbReference type="RefSeq" id="WP_031521813.1">
    <property type="nucleotide sequence ID" value="NZ_CP074352.1"/>
</dbReference>
<dbReference type="InterPro" id="IPR051910">
    <property type="entry name" value="ComF/GntX_DNA_util-trans"/>
</dbReference>
<proteinExistence type="inferred from homology"/>
<evidence type="ECO:0000313" key="4">
    <source>
        <dbReference type="Proteomes" id="UP001156318"/>
    </source>
</evidence>
<evidence type="ECO:0000259" key="2">
    <source>
        <dbReference type="Pfam" id="PF00156"/>
    </source>
</evidence>
<dbReference type="NCBIfam" id="NF008616">
    <property type="entry name" value="PRK11595.1"/>
    <property type="match status" value="1"/>
</dbReference>
<name>A0ABY6JEP6_9ENTR</name>
<comment type="similarity">
    <text evidence="1">Belongs to the ComF/GntX family.</text>
</comment>
<feature type="domain" description="Phosphoribosyltransferase" evidence="2">
    <location>
        <begin position="173"/>
        <end position="225"/>
    </location>
</feature>
<gene>
    <name evidence="3" type="primary">gntX</name>
    <name evidence="3" type="ORF">KFZ77_01345</name>
</gene>
<dbReference type="Gene3D" id="3.40.50.2020">
    <property type="match status" value="1"/>
</dbReference>
<dbReference type="Proteomes" id="UP001156318">
    <property type="component" value="Chromosome"/>
</dbReference>
<evidence type="ECO:0000256" key="1">
    <source>
        <dbReference type="ARBA" id="ARBA00008007"/>
    </source>
</evidence>
<dbReference type="EMBL" id="CP074352">
    <property type="protein sequence ID" value="UYU32194.1"/>
    <property type="molecule type" value="Genomic_DNA"/>
</dbReference>
<dbReference type="Pfam" id="PF00156">
    <property type="entry name" value="Pribosyltran"/>
    <property type="match status" value="1"/>
</dbReference>
<dbReference type="PANTHER" id="PTHR47505:SF1">
    <property type="entry name" value="DNA UTILIZATION PROTEIN YHGH"/>
    <property type="match status" value="1"/>
</dbReference>
<dbReference type="PANTHER" id="PTHR47505">
    <property type="entry name" value="DNA UTILIZATION PROTEIN YHGH"/>
    <property type="match status" value="1"/>
</dbReference>
<reference evidence="3 4" key="1">
    <citation type="submission" date="2021-05" db="EMBL/GenBank/DDBJ databases">
        <title>Isolation, identification, and the growth promoting effects of Pantoea dispersa strain YSD J2 from the aboveground leaves of Cyperus esculentus L.Var. Sativus.</title>
        <authorList>
            <person name="Wang S."/>
            <person name="Tang X.M."/>
            <person name="Huang Y.N."/>
        </authorList>
    </citation>
    <scope>NUCLEOTIDE SEQUENCE [LARGE SCALE GENOMIC DNA]</scope>
    <source>
        <strain evidence="4">YSD YN2</strain>
    </source>
</reference>